<accession>B0TMW4</accession>
<name>B0TMW4_SHEHH</name>
<dbReference type="KEGG" id="shl:Shal_4162"/>
<dbReference type="PANTHER" id="PTHR11839">
    <property type="entry name" value="UDP/ADP-SUGAR PYROPHOSPHATASE"/>
    <property type="match status" value="1"/>
</dbReference>
<dbReference type="GO" id="GO:0019144">
    <property type="term" value="F:ADP-sugar diphosphatase activity"/>
    <property type="evidence" value="ECO:0007669"/>
    <property type="project" value="TreeGrafter"/>
</dbReference>
<dbReference type="Gene3D" id="3.90.79.10">
    <property type="entry name" value="Nucleoside Triphosphate Pyrophosphohydrolase"/>
    <property type="match status" value="1"/>
</dbReference>
<comment type="cofactor">
    <cofactor evidence="1">
        <name>Mg(2+)</name>
        <dbReference type="ChEBI" id="CHEBI:18420"/>
    </cofactor>
</comment>
<dbReference type="GO" id="GO:0005829">
    <property type="term" value="C:cytosol"/>
    <property type="evidence" value="ECO:0007669"/>
    <property type="project" value="TreeGrafter"/>
</dbReference>
<evidence type="ECO:0000313" key="4">
    <source>
        <dbReference type="EMBL" id="ABZ78702.1"/>
    </source>
</evidence>
<dbReference type="Pfam" id="PF00293">
    <property type="entry name" value="NUDIX"/>
    <property type="match status" value="1"/>
</dbReference>
<organism evidence="4 5">
    <name type="scientific">Shewanella halifaxensis (strain HAW-EB4)</name>
    <dbReference type="NCBI Taxonomy" id="458817"/>
    <lineage>
        <taxon>Bacteria</taxon>
        <taxon>Pseudomonadati</taxon>
        <taxon>Pseudomonadota</taxon>
        <taxon>Gammaproteobacteria</taxon>
        <taxon>Alteromonadales</taxon>
        <taxon>Shewanellaceae</taxon>
        <taxon>Shewanella</taxon>
    </lineage>
</organism>
<evidence type="ECO:0000256" key="2">
    <source>
        <dbReference type="ARBA" id="ARBA00022801"/>
    </source>
</evidence>
<dbReference type="InterPro" id="IPR015797">
    <property type="entry name" value="NUDIX_hydrolase-like_dom_sf"/>
</dbReference>
<evidence type="ECO:0000256" key="1">
    <source>
        <dbReference type="ARBA" id="ARBA00001946"/>
    </source>
</evidence>
<dbReference type="NCBIfam" id="NF008736">
    <property type="entry name" value="PRK11762.1"/>
    <property type="match status" value="1"/>
</dbReference>
<dbReference type="CDD" id="cd24156">
    <property type="entry name" value="NUDIX_ADPRase_NudE"/>
    <property type="match status" value="1"/>
</dbReference>
<dbReference type="HOGENOM" id="CLU_062658_4_0_6"/>
<dbReference type="eggNOG" id="COG0494">
    <property type="taxonomic scope" value="Bacteria"/>
</dbReference>
<dbReference type="AlphaFoldDB" id="B0TMW4"/>
<gene>
    <name evidence="4" type="ordered locus">Shal_4162</name>
</gene>
<evidence type="ECO:0000259" key="3">
    <source>
        <dbReference type="PROSITE" id="PS51462"/>
    </source>
</evidence>
<dbReference type="GO" id="GO:0019693">
    <property type="term" value="P:ribose phosphate metabolic process"/>
    <property type="evidence" value="ECO:0007669"/>
    <property type="project" value="TreeGrafter"/>
</dbReference>
<reference evidence="4" key="1">
    <citation type="submission" date="2008-01" db="EMBL/GenBank/DDBJ databases">
        <title>Complete sequence of Shewanella halifaxensis HAW-EB4.</title>
        <authorList>
            <consortium name="US DOE Joint Genome Institute"/>
            <person name="Copeland A."/>
            <person name="Lucas S."/>
            <person name="Lapidus A."/>
            <person name="Glavina del Rio T."/>
            <person name="Dalin E."/>
            <person name="Tice H."/>
            <person name="Bruce D."/>
            <person name="Goodwin L."/>
            <person name="Pitluck S."/>
            <person name="Sims D."/>
            <person name="Brettin T."/>
            <person name="Detter J.C."/>
            <person name="Han C."/>
            <person name="Kuske C.R."/>
            <person name="Schmutz J."/>
            <person name="Larimer F."/>
            <person name="Land M."/>
            <person name="Hauser L."/>
            <person name="Kyrpides N."/>
            <person name="Kim E."/>
            <person name="Zhao J.-S."/>
            <person name="Richardson P."/>
        </authorList>
    </citation>
    <scope>NUCLEOTIDE SEQUENCE [LARGE SCALE GENOMIC DNA]</scope>
    <source>
        <strain evidence="4">HAW-EB4</strain>
    </source>
</reference>
<dbReference type="GO" id="GO:0006753">
    <property type="term" value="P:nucleoside phosphate metabolic process"/>
    <property type="evidence" value="ECO:0007669"/>
    <property type="project" value="TreeGrafter"/>
</dbReference>
<dbReference type="SUPFAM" id="SSF55811">
    <property type="entry name" value="Nudix"/>
    <property type="match status" value="1"/>
</dbReference>
<dbReference type="PANTHER" id="PTHR11839:SF12">
    <property type="entry name" value="ADP COMPOUNDS HYDROLASE NUDE"/>
    <property type="match status" value="1"/>
</dbReference>
<dbReference type="FunFam" id="3.90.79.10:FF:000006">
    <property type="entry name" value="ADP compounds hydrolase NudE"/>
    <property type="match status" value="1"/>
</dbReference>
<dbReference type="PROSITE" id="PS00893">
    <property type="entry name" value="NUDIX_BOX"/>
    <property type="match status" value="1"/>
</dbReference>
<protein>
    <submittedName>
        <fullName evidence="4">NUDIX hydrolase</fullName>
    </submittedName>
</protein>
<dbReference type="InterPro" id="IPR020084">
    <property type="entry name" value="NUDIX_hydrolase_CS"/>
</dbReference>
<keyword evidence="2 4" id="KW-0378">Hydrolase</keyword>
<dbReference type="InterPro" id="IPR000086">
    <property type="entry name" value="NUDIX_hydrolase_dom"/>
</dbReference>
<keyword evidence="5" id="KW-1185">Reference proteome</keyword>
<proteinExistence type="predicted"/>
<dbReference type="STRING" id="458817.Shal_4162"/>
<feature type="domain" description="Nudix hydrolase" evidence="3">
    <location>
        <begin position="48"/>
        <end position="179"/>
    </location>
</feature>
<dbReference type="Proteomes" id="UP000001317">
    <property type="component" value="Chromosome"/>
</dbReference>
<evidence type="ECO:0000313" key="5">
    <source>
        <dbReference type="Proteomes" id="UP000001317"/>
    </source>
</evidence>
<dbReference type="EMBL" id="CP000931">
    <property type="protein sequence ID" value="ABZ78702.1"/>
    <property type="molecule type" value="Genomic_DNA"/>
</dbReference>
<sequence length="186" mass="21301">MCMTKKNEKPEILHAEVVARSRLFQIERVHLRFSNQVERQYERMKGNNRGAVMVVPVLNGTELLLGREYAAGTHSYELGFPKGLIDPGEEAHEAANRELQEEIGYGARKLTHLMELSLAPGYFASKMQIFLAEDLYESILEGDEPEPIDMVPWPLTEWQDLLNEDDFSESRSVSALFLAQKHLQLR</sequence>
<dbReference type="PROSITE" id="PS51462">
    <property type="entry name" value="NUDIX"/>
    <property type="match status" value="1"/>
</dbReference>